<keyword evidence="1" id="KW-1133">Transmembrane helix</keyword>
<gene>
    <name evidence="2" type="ORF">MAQ5080_01747</name>
</gene>
<evidence type="ECO:0000256" key="1">
    <source>
        <dbReference type="SAM" id="Phobius"/>
    </source>
</evidence>
<feature type="transmembrane region" description="Helical" evidence="1">
    <location>
        <begin position="12"/>
        <end position="33"/>
    </location>
</feature>
<dbReference type="AlphaFoldDB" id="A0A1A8TE79"/>
<dbReference type="STRING" id="295068.MAQ5080_01747"/>
<dbReference type="EMBL" id="FLOC01000008">
    <property type="protein sequence ID" value="SBS30690.1"/>
    <property type="molecule type" value="Genomic_DNA"/>
</dbReference>
<dbReference type="RefSeq" id="WP_067208539.1">
    <property type="nucleotide sequence ID" value="NZ_FLOC01000008.1"/>
</dbReference>
<dbReference type="InterPro" id="IPR039535">
    <property type="entry name" value="ASST-like"/>
</dbReference>
<proteinExistence type="predicted"/>
<dbReference type="OrthoDB" id="264813at2"/>
<sequence>MRKFFDISQLPKLLFTLSRIIILVLGGFVYGLISYGSDLFPLPQLRMAMNLVSSGDITRDPRYEHMQPSRGQGGGVTVNLLPEDNAYILMSGFFDDENQIRLIKRDGTIVKKWSLDYLKHFPHEDSRTCNMLSPLYTDTHGVHLTPKGEVVFNYEYCGSVKLNQCGQVMWTVNQPTHHSIVPAEAGGYWGLSRLKWNAKEEPDRFPPFTSPGNDRVILEDTIIRIAEDGDILETISIPALLMENNLESLMTANGLLFSSRAVLDSELVHANKVAELPSDLADDFPLFSAGDLAVSVKRLNLVFVIDPVSKKIKWYQTGPWIRQHDPEFMADGRISIFNNNVYQTAYVNRQTDLDSEFSTNIMAVDPISRETEVLFGEQPGQEMLSVIRGQHELLNNNHILITEFDAGRVLEVDSEKNIVWEYVNKVDDDYIGEITNAVIYQANYFQEELRNCEQ</sequence>
<protein>
    <recommendedName>
        <fullName evidence="4">Arylsulfotransferase (ASST)</fullName>
    </recommendedName>
</protein>
<dbReference type="InterPro" id="IPR053143">
    <property type="entry name" value="Arylsulfate_ST"/>
</dbReference>
<reference evidence="2 3" key="1">
    <citation type="submission" date="2016-06" db="EMBL/GenBank/DDBJ databases">
        <authorList>
            <person name="Kjaerup R.B."/>
            <person name="Dalgaard T.S."/>
            <person name="Juul-Madsen H.R."/>
        </authorList>
    </citation>
    <scope>NUCLEOTIDE SEQUENCE [LARGE SCALE GENOMIC DNA]</scope>
    <source>
        <strain evidence="2 3">CECT 5080</strain>
    </source>
</reference>
<dbReference type="Pfam" id="PF14269">
    <property type="entry name" value="Arylsulfotran_2"/>
    <property type="match status" value="1"/>
</dbReference>
<dbReference type="PANTHER" id="PTHR35340:SF5">
    <property type="entry name" value="ASST-DOMAIN-CONTAINING PROTEIN"/>
    <property type="match status" value="1"/>
</dbReference>
<name>A0A1A8TE79_9GAMM</name>
<dbReference type="Proteomes" id="UP000092627">
    <property type="component" value="Unassembled WGS sequence"/>
</dbReference>
<evidence type="ECO:0008006" key="4">
    <source>
        <dbReference type="Google" id="ProtNLM"/>
    </source>
</evidence>
<keyword evidence="1" id="KW-0812">Transmembrane</keyword>
<dbReference type="PANTHER" id="PTHR35340">
    <property type="entry name" value="PQQ ENZYME REPEAT PROTEIN-RELATED"/>
    <property type="match status" value="1"/>
</dbReference>
<keyword evidence="3" id="KW-1185">Reference proteome</keyword>
<organism evidence="2 3">
    <name type="scientific">Marinomonas aquimarina</name>
    <dbReference type="NCBI Taxonomy" id="295068"/>
    <lineage>
        <taxon>Bacteria</taxon>
        <taxon>Pseudomonadati</taxon>
        <taxon>Pseudomonadota</taxon>
        <taxon>Gammaproteobacteria</taxon>
        <taxon>Oceanospirillales</taxon>
        <taxon>Oceanospirillaceae</taxon>
        <taxon>Marinomonas</taxon>
    </lineage>
</organism>
<evidence type="ECO:0000313" key="2">
    <source>
        <dbReference type="EMBL" id="SBS30690.1"/>
    </source>
</evidence>
<keyword evidence="1" id="KW-0472">Membrane</keyword>
<evidence type="ECO:0000313" key="3">
    <source>
        <dbReference type="Proteomes" id="UP000092627"/>
    </source>
</evidence>
<accession>A0A1A8TE79</accession>